<sequence length="201" mass="22756">MGTSHSKASQSSRRPRPESSSDPWAGYQRIAGPPTAYTPPQLRGNQPPNPRPLYPPSQPPNPWPLYPPSQQQHGYSYSGPSTRPIPSANSMLNSPYSQPSVQMPQNCENWTDVQWTNWEQDYVSQQEQHVSIQQAQRSQQLPPAGMERHGRTAVQRSYETDYESGNGQSRKCQEAVSAWQGQSQRLLHVLAKLVHHWSRFA</sequence>
<evidence type="ECO:0000256" key="1">
    <source>
        <dbReference type="SAM" id="MobiDB-lite"/>
    </source>
</evidence>
<organism evidence="2 3">
    <name type="scientific">Aulographum hederae CBS 113979</name>
    <dbReference type="NCBI Taxonomy" id="1176131"/>
    <lineage>
        <taxon>Eukaryota</taxon>
        <taxon>Fungi</taxon>
        <taxon>Dikarya</taxon>
        <taxon>Ascomycota</taxon>
        <taxon>Pezizomycotina</taxon>
        <taxon>Dothideomycetes</taxon>
        <taxon>Pleosporomycetidae</taxon>
        <taxon>Aulographales</taxon>
        <taxon>Aulographaceae</taxon>
    </lineage>
</organism>
<feature type="compositionally biased region" description="Pro residues" evidence="1">
    <location>
        <begin position="47"/>
        <end position="67"/>
    </location>
</feature>
<feature type="compositionally biased region" description="Polar residues" evidence="1">
    <location>
        <begin position="87"/>
        <end position="103"/>
    </location>
</feature>
<feature type="compositionally biased region" description="Polar residues" evidence="1">
    <location>
        <begin position="72"/>
        <end position="81"/>
    </location>
</feature>
<reference evidence="2" key="1">
    <citation type="journal article" date="2020" name="Stud. Mycol.">
        <title>101 Dothideomycetes genomes: a test case for predicting lifestyles and emergence of pathogens.</title>
        <authorList>
            <person name="Haridas S."/>
            <person name="Albert R."/>
            <person name="Binder M."/>
            <person name="Bloem J."/>
            <person name="Labutti K."/>
            <person name="Salamov A."/>
            <person name="Andreopoulos B."/>
            <person name="Baker S."/>
            <person name="Barry K."/>
            <person name="Bills G."/>
            <person name="Bluhm B."/>
            <person name="Cannon C."/>
            <person name="Castanera R."/>
            <person name="Culley D."/>
            <person name="Daum C."/>
            <person name="Ezra D."/>
            <person name="Gonzalez J."/>
            <person name="Henrissat B."/>
            <person name="Kuo A."/>
            <person name="Liang C."/>
            <person name="Lipzen A."/>
            <person name="Lutzoni F."/>
            <person name="Magnuson J."/>
            <person name="Mondo S."/>
            <person name="Nolan M."/>
            <person name="Ohm R."/>
            <person name="Pangilinan J."/>
            <person name="Park H.-J."/>
            <person name="Ramirez L."/>
            <person name="Alfaro M."/>
            <person name="Sun H."/>
            <person name="Tritt A."/>
            <person name="Yoshinaga Y."/>
            <person name="Zwiers L.-H."/>
            <person name="Turgeon B."/>
            <person name="Goodwin S."/>
            <person name="Spatafora J."/>
            <person name="Crous P."/>
            <person name="Grigoriev I."/>
        </authorList>
    </citation>
    <scope>NUCLEOTIDE SEQUENCE</scope>
    <source>
        <strain evidence="2">CBS 113979</strain>
    </source>
</reference>
<feature type="region of interest" description="Disordered" evidence="1">
    <location>
        <begin position="1"/>
        <end position="103"/>
    </location>
</feature>
<protein>
    <submittedName>
        <fullName evidence="2">Uncharacterized protein</fullName>
    </submittedName>
</protein>
<evidence type="ECO:0000313" key="3">
    <source>
        <dbReference type="Proteomes" id="UP000800041"/>
    </source>
</evidence>
<dbReference type="Proteomes" id="UP000800041">
    <property type="component" value="Unassembled WGS sequence"/>
</dbReference>
<keyword evidence="3" id="KW-1185">Reference proteome</keyword>
<accession>A0A6G1H1D9</accession>
<feature type="region of interest" description="Disordered" evidence="1">
    <location>
        <begin position="133"/>
        <end position="169"/>
    </location>
</feature>
<dbReference type="AlphaFoldDB" id="A0A6G1H1D9"/>
<name>A0A6G1H1D9_9PEZI</name>
<proteinExistence type="predicted"/>
<evidence type="ECO:0000313" key="2">
    <source>
        <dbReference type="EMBL" id="KAF1986867.1"/>
    </source>
</evidence>
<gene>
    <name evidence="2" type="ORF">K402DRAFT_454106</name>
</gene>
<dbReference type="EMBL" id="ML977155">
    <property type="protein sequence ID" value="KAF1986867.1"/>
    <property type="molecule type" value="Genomic_DNA"/>
</dbReference>